<dbReference type="GO" id="GO:0009279">
    <property type="term" value="C:cell outer membrane"/>
    <property type="evidence" value="ECO:0007669"/>
    <property type="project" value="UniProtKB-SubCell"/>
</dbReference>
<dbReference type="OrthoDB" id="653598at2"/>
<comment type="subcellular location">
    <subcellularLocation>
        <location evidence="1">Cell outer membrane</location>
    </subcellularLocation>
</comment>
<evidence type="ECO:0000259" key="7">
    <source>
        <dbReference type="Pfam" id="PF14322"/>
    </source>
</evidence>
<evidence type="ECO:0000313" key="9">
    <source>
        <dbReference type="Proteomes" id="UP000199666"/>
    </source>
</evidence>
<feature type="domain" description="SusD-like N-terminal" evidence="7">
    <location>
        <begin position="23"/>
        <end position="225"/>
    </location>
</feature>
<dbReference type="STRING" id="414048.SAMN04489864_106167"/>
<keyword evidence="3" id="KW-0732">Signal</keyword>
<accession>A0A1I2Y292</accession>
<dbReference type="EMBL" id="FOPP01000006">
    <property type="protein sequence ID" value="SFH19469.1"/>
    <property type="molecule type" value="Genomic_DNA"/>
</dbReference>
<dbReference type="Gene3D" id="1.25.40.390">
    <property type="match status" value="1"/>
</dbReference>
<evidence type="ECO:0000256" key="4">
    <source>
        <dbReference type="ARBA" id="ARBA00023136"/>
    </source>
</evidence>
<dbReference type="SUPFAM" id="SSF48452">
    <property type="entry name" value="TPR-like"/>
    <property type="match status" value="1"/>
</dbReference>
<keyword evidence="9" id="KW-1185">Reference proteome</keyword>
<dbReference type="AlphaFoldDB" id="A0A1I2Y292"/>
<keyword evidence="5" id="KW-0998">Cell outer membrane</keyword>
<feature type="domain" description="RagB/SusD" evidence="6">
    <location>
        <begin position="337"/>
        <end position="428"/>
    </location>
</feature>
<protein>
    <submittedName>
        <fullName evidence="8">SusD family protein</fullName>
    </submittedName>
</protein>
<organism evidence="8 9">
    <name type="scientific">Pedobacter insulae</name>
    <dbReference type="NCBI Taxonomy" id="414048"/>
    <lineage>
        <taxon>Bacteria</taxon>
        <taxon>Pseudomonadati</taxon>
        <taxon>Bacteroidota</taxon>
        <taxon>Sphingobacteriia</taxon>
        <taxon>Sphingobacteriales</taxon>
        <taxon>Sphingobacteriaceae</taxon>
        <taxon>Pedobacter</taxon>
    </lineage>
</organism>
<dbReference type="PROSITE" id="PS51257">
    <property type="entry name" value="PROKAR_LIPOPROTEIN"/>
    <property type="match status" value="1"/>
</dbReference>
<dbReference type="Pfam" id="PF07980">
    <property type="entry name" value="SusD_RagB"/>
    <property type="match status" value="1"/>
</dbReference>
<gene>
    <name evidence="8" type="ORF">SAMN04489864_106167</name>
</gene>
<comment type="similarity">
    <text evidence="2">Belongs to the SusD family.</text>
</comment>
<keyword evidence="4" id="KW-0472">Membrane</keyword>
<dbReference type="InterPro" id="IPR012944">
    <property type="entry name" value="SusD_RagB_dom"/>
</dbReference>
<dbReference type="Proteomes" id="UP000199666">
    <property type="component" value="Unassembled WGS sequence"/>
</dbReference>
<evidence type="ECO:0000256" key="3">
    <source>
        <dbReference type="ARBA" id="ARBA00022729"/>
    </source>
</evidence>
<sequence length="455" mass="51194">MIKKYTQLLIGICLLSLFACQKDFLDKKPNKALLIPQKLADFQALLDNITMNRVPDLQHIAADDCFVDDGGFSSLDIISQNAYIWSQDTYQNIPIISGWNTPYSQVFYCNIVLDGLEKIKDTETDKVGMGQIHASALFYRAFAFFNLLQVFAAPYGGGNENSLLGVPIRLSADVNEVVPRSNLKESYDLVVKDLERSIELFSTGGSAKSRPSKAAAQALLARVYLAMSNYKMSKQYASIVLASNEKLLDYNLLDSTSTRPLPNPLLAVNDEVIFYATILDLTFTGSSVVCIDSSLTASYGNGDLRKPMFFRKNGKYWSMKGNYSGARQYFNGLATDEMILIQAECLAREGAVEEAMANLNKLLVKRWKKNQFVPLTAINQKDALSKILAERRKELVCRGLRWSDLRRFNLINEDKITMKRNILNKEYQLLPNDKRYVFAIPNDAVILGGLIQNER</sequence>
<dbReference type="InterPro" id="IPR011990">
    <property type="entry name" value="TPR-like_helical_dom_sf"/>
</dbReference>
<name>A0A1I2Y292_9SPHI</name>
<dbReference type="InterPro" id="IPR033985">
    <property type="entry name" value="SusD-like_N"/>
</dbReference>
<proteinExistence type="inferred from homology"/>
<evidence type="ECO:0000256" key="2">
    <source>
        <dbReference type="ARBA" id="ARBA00006275"/>
    </source>
</evidence>
<evidence type="ECO:0000256" key="5">
    <source>
        <dbReference type="ARBA" id="ARBA00023237"/>
    </source>
</evidence>
<evidence type="ECO:0000256" key="1">
    <source>
        <dbReference type="ARBA" id="ARBA00004442"/>
    </source>
</evidence>
<evidence type="ECO:0000313" key="8">
    <source>
        <dbReference type="EMBL" id="SFH19469.1"/>
    </source>
</evidence>
<evidence type="ECO:0000259" key="6">
    <source>
        <dbReference type="Pfam" id="PF07980"/>
    </source>
</evidence>
<reference evidence="8 9" key="1">
    <citation type="submission" date="2016-10" db="EMBL/GenBank/DDBJ databases">
        <authorList>
            <person name="de Groot N.N."/>
        </authorList>
    </citation>
    <scope>NUCLEOTIDE SEQUENCE [LARGE SCALE GENOMIC DNA]</scope>
    <source>
        <strain evidence="8 9">DSM 18684</strain>
    </source>
</reference>
<dbReference type="Pfam" id="PF14322">
    <property type="entry name" value="SusD-like_3"/>
    <property type="match status" value="1"/>
</dbReference>